<sequence>MIRDELERIVDEAGALRAVGYFFDPDRPTEIAAVRLMFVDGDWLVSLNRSDATVELTQTSDDVFDRWRLANVSGLAPWADAIGRTALWTRLVEDQLGAPDAVQFEFVGVPGESSGESLLIQLMTTDIALVVQVVSTLPTPDLAARTRG</sequence>
<dbReference type="RefSeq" id="WP_192750374.1">
    <property type="nucleotide sequence ID" value="NZ_BAABJL010000011.1"/>
</dbReference>
<evidence type="ECO:0000313" key="2">
    <source>
        <dbReference type="Proteomes" id="UP000638648"/>
    </source>
</evidence>
<dbReference type="Proteomes" id="UP000638648">
    <property type="component" value="Unassembled WGS sequence"/>
</dbReference>
<name>A0A927MZZ8_9ACTN</name>
<dbReference type="AlphaFoldDB" id="A0A927MZZ8"/>
<evidence type="ECO:0000313" key="1">
    <source>
        <dbReference type="EMBL" id="MBE1606205.1"/>
    </source>
</evidence>
<reference evidence="1" key="1">
    <citation type="submission" date="2020-10" db="EMBL/GenBank/DDBJ databases">
        <title>Sequencing the genomes of 1000 actinobacteria strains.</title>
        <authorList>
            <person name="Klenk H.-P."/>
        </authorList>
    </citation>
    <scope>NUCLEOTIDE SEQUENCE</scope>
    <source>
        <strain evidence="1">DSM 45354</strain>
    </source>
</reference>
<protein>
    <submittedName>
        <fullName evidence="1">Uncharacterized protein</fullName>
    </submittedName>
</protein>
<keyword evidence="2" id="KW-1185">Reference proteome</keyword>
<proteinExistence type="predicted"/>
<dbReference type="EMBL" id="JADBEM010000001">
    <property type="protein sequence ID" value="MBE1606205.1"/>
    <property type="molecule type" value="Genomic_DNA"/>
</dbReference>
<comment type="caution">
    <text evidence="1">The sequence shown here is derived from an EMBL/GenBank/DDBJ whole genome shotgun (WGS) entry which is preliminary data.</text>
</comment>
<organism evidence="1 2">
    <name type="scientific">Actinopolymorpha pittospori</name>
    <dbReference type="NCBI Taxonomy" id="648752"/>
    <lineage>
        <taxon>Bacteria</taxon>
        <taxon>Bacillati</taxon>
        <taxon>Actinomycetota</taxon>
        <taxon>Actinomycetes</taxon>
        <taxon>Propionibacteriales</taxon>
        <taxon>Actinopolymorphaceae</taxon>
        <taxon>Actinopolymorpha</taxon>
    </lineage>
</organism>
<accession>A0A927MZZ8</accession>
<gene>
    <name evidence="1" type="ORF">HEB94_003053</name>
</gene>